<keyword evidence="4" id="KW-1185">Reference proteome</keyword>
<dbReference type="Pfam" id="PF08530">
    <property type="entry name" value="PepX_C"/>
    <property type="match status" value="1"/>
</dbReference>
<dbReference type="Proteomes" id="UP000193529">
    <property type="component" value="Unassembled WGS sequence"/>
</dbReference>
<accession>A0A1X1ZX28</accession>
<dbReference type="InterPro" id="IPR000383">
    <property type="entry name" value="Xaa-Pro-like_dom"/>
</dbReference>
<dbReference type="InterPro" id="IPR050585">
    <property type="entry name" value="Xaa-Pro_dipeptidyl-ppase/CocE"/>
</dbReference>
<dbReference type="InterPro" id="IPR013736">
    <property type="entry name" value="Xaa-Pro_dipept_C"/>
</dbReference>
<proteinExistence type="predicted"/>
<evidence type="ECO:0000313" key="4">
    <source>
        <dbReference type="Proteomes" id="UP000193529"/>
    </source>
</evidence>
<dbReference type="InterPro" id="IPR005674">
    <property type="entry name" value="CocE/Ser_esterase"/>
</dbReference>
<dbReference type="Gene3D" id="2.60.120.260">
    <property type="entry name" value="Galactose-binding domain-like"/>
    <property type="match status" value="1"/>
</dbReference>
<evidence type="ECO:0000313" key="3">
    <source>
        <dbReference type="EMBL" id="ORW28884.1"/>
    </source>
</evidence>
<keyword evidence="1" id="KW-0378">Hydrolase</keyword>
<dbReference type="SUPFAM" id="SSF53474">
    <property type="entry name" value="alpha/beta-Hydrolases"/>
    <property type="match status" value="1"/>
</dbReference>
<dbReference type="PANTHER" id="PTHR43056:SF10">
    <property type="entry name" value="COCE_NOND FAMILY, PUTATIVE (AFU_ORTHOLOGUE AFUA_7G00600)-RELATED"/>
    <property type="match status" value="1"/>
</dbReference>
<dbReference type="EMBL" id="LQPJ01000053">
    <property type="protein sequence ID" value="ORW28884.1"/>
    <property type="molecule type" value="Genomic_DNA"/>
</dbReference>
<evidence type="ECO:0000259" key="2">
    <source>
        <dbReference type="SMART" id="SM00939"/>
    </source>
</evidence>
<dbReference type="STRING" id="153971.AWC19_26455"/>
<dbReference type="NCBIfam" id="TIGR00976">
    <property type="entry name" value="CocE_NonD"/>
    <property type="match status" value="2"/>
</dbReference>
<dbReference type="InterPro" id="IPR008979">
    <property type="entry name" value="Galactose-bd-like_sf"/>
</dbReference>
<reference evidence="3 4" key="1">
    <citation type="submission" date="2016-01" db="EMBL/GenBank/DDBJ databases">
        <title>The new phylogeny of the genus Mycobacterium.</title>
        <authorList>
            <person name="Tarcisio F."/>
            <person name="Conor M."/>
            <person name="Antonella G."/>
            <person name="Elisabetta G."/>
            <person name="Giulia F.S."/>
            <person name="Sara T."/>
            <person name="Anna F."/>
            <person name="Clotilde B."/>
            <person name="Roberto B."/>
            <person name="Veronica D.S."/>
            <person name="Fabio R."/>
            <person name="Monica P."/>
            <person name="Olivier J."/>
            <person name="Enrico T."/>
            <person name="Nicola S."/>
        </authorList>
    </citation>
    <scope>NUCLEOTIDE SEQUENCE [LARGE SCALE GENOMIC DNA]</scope>
    <source>
        <strain evidence="3 4">DSM 44572</strain>
    </source>
</reference>
<dbReference type="SUPFAM" id="SSF49785">
    <property type="entry name" value="Galactose-binding domain-like"/>
    <property type="match status" value="1"/>
</dbReference>
<feature type="domain" description="Xaa-Pro dipeptidyl-peptidase C-terminal" evidence="2">
    <location>
        <begin position="309"/>
        <end position="547"/>
    </location>
</feature>
<gene>
    <name evidence="3" type="ORF">AWC19_26455</name>
</gene>
<dbReference type="Gene3D" id="3.40.50.1820">
    <property type="entry name" value="alpha/beta hydrolase"/>
    <property type="match status" value="1"/>
</dbReference>
<dbReference type="InterPro" id="IPR029058">
    <property type="entry name" value="AB_hydrolase_fold"/>
</dbReference>
<dbReference type="OrthoDB" id="5240615at2"/>
<name>A0A1X1ZX28_9MYCO</name>
<dbReference type="Pfam" id="PF02129">
    <property type="entry name" value="Peptidase_S15"/>
    <property type="match status" value="1"/>
</dbReference>
<dbReference type="AlphaFoldDB" id="A0A1X1ZX28"/>
<dbReference type="PANTHER" id="PTHR43056">
    <property type="entry name" value="PEPTIDASE S9 PROLYL OLIGOPEPTIDASE"/>
    <property type="match status" value="1"/>
</dbReference>
<protein>
    <recommendedName>
        <fullName evidence="2">Xaa-Pro dipeptidyl-peptidase C-terminal domain-containing protein</fullName>
    </recommendedName>
</protein>
<evidence type="ECO:0000256" key="1">
    <source>
        <dbReference type="ARBA" id="ARBA00022801"/>
    </source>
</evidence>
<dbReference type="SMART" id="SM00939">
    <property type="entry name" value="PepX_C"/>
    <property type="match status" value="1"/>
</dbReference>
<dbReference type="Gene3D" id="1.10.3020.20">
    <property type="match status" value="1"/>
</dbReference>
<sequence>MGEVIDSVDPEVLVPGMPPEQFGYQGVRPRREFADGLVIDRDQAITLRDGITIYADVYRPEGVTGRLPAILLWSVYGKHGALKWSLFEGTEVDTDKLSDHTLLESPDPVAWCPRGYALVAVDPRGAFGSEGDMTIFSKKEGDDIHDTIEWIAEQPWCTGKVGMAGMSYFAIVQWFAGATRPPHLAALLPYDGVTDVYRDLVRHGGIPNRTFIDMWNNMLTSWTRNRTESLSKAIDVHPLLDEYWQCKQPDLERINVPTYVVASWTDHGVHTRGTLEGYRRLGSKVKFLEVHGRKKWSRFYWDESFKRQLAFFDRFLKDEPNEVDAWPPVRIEVREKFYEGQWRDESEWPLARTRYESLFLDAANGAASVEPLGEESSVTYDATDPDQLASFTYTFDADTELTGYAKLRLWVSTDGSDDMDLFVAVQKIDSKGEVVNFPYHTLFNDGQSTHGWLRVSHRELDPARSTPQQPFLLHERELLLAPGEIVPVDIELWPSSTLYRAGESLRVLVKGSDIQSYPGEFAAGHPSDRNAGNHIIYTGGRYDSHLLIPVVPAAS</sequence>
<organism evidence="3 4">
    <name type="scientific">Mycobacterium palustre</name>
    <dbReference type="NCBI Taxonomy" id="153971"/>
    <lineage>
        <taxon>Bacteria</taxon>
        <taxon>Bacillati</taxon>
        <taxon>Actinomycetota</taxon>
        <taxon>Actinomycetes</taxon>
        <taxon>Mycobacteriales</taxon>
        <taxon>Mycobacteriaceae</taxon>
        <taxon>Mycobacterium</taxon>
        <taxon>Mycobacterium simiae complex</taxon>
    </lineage>
</organism>
<dbReference type="RefSeq" id="WP_085076819.1">
    <property type="nucleotide sequence ID" value="NZ_JACKRZ010000240.1"/>
</dbReference>
<dbReference type="GO" id="GO:0008239">
    <property type="term" value="F:dipeptidyl-peptidase activity"/>
    <property type="evidence" value="ECO:0007669"/>
    <property type="project" value="InterPro"/>
</dbReference>
<comment type="caution">
    <text evidence="3">The sequence shown here is derived from an EMBL/GenBank/DDBJ whole genome shotgun (WGS) entry which is preliminary data.</text>
</comment>